<feature type="domain" description="Transcription elongation factor GreA/GreB C-terminal" evidence="10">
    <location>
        <begin position="83"/>
        <end position="155"/>
    </location>
</feature>
<evidence type="ECO:0000256" key="9">
    <source>
        <dbReference type="RuleBase" id="RU000556"/>
    </source>
</evidence>
<dbReference type="AlphaFoldDB" id="A0A934N8U2"/>
<dbReference type="Gene3D" id="1.10.287.180">
    <property type="entry name" value="Transcription elongation factor, GreA/GreB, N-terminal domain"/>
    <property type="match status" value="1"/>
</dbReference>
<name>A0A934N8U2_9BACT</name>
<organism evidence="12 13">
    <name type="scientific">Candidatus Nephthysia bennettiae</name>
    <dbReference type="NCBI Taxonomy" id="3127016"/>
    <lineage>
        <taxon>Bacteria</taxon>
        <taxon>Bacillati</taxon>
        <taxon>Candidatus Dormiibacterota</taxon>
        <taxon>Candidatus Dormibacteria</taxon>
        <taxon>Candidatus Dormibacterales</taxon>
        <taxon>Candidatus Dormibacteraceae</taxon>
        <taxon>Candidatus Nephthysia</taxon>
    </lineage>
</organism>
<evidence type="ECO:0000256" key="4">
    <source>
        <dbReference type="ARBA" id="ARBA00023125"/>
    </source>
</evidence>
<dbReference type="Proteomes" id="UP000612893">
    <property type="component" value="Unassembled WGS sequence"/>
</dbReference>
<keyword evidence="12" id="KW-0251">Elongation factor</keyword>
<dbReference type="Gene3D" id="3.10.50.30">
    <property type="entry name" value="Transcription elongation factor, GreA/GreB, C-terminal domain"/>
    <property type="match status" value="1"/>
</dbReference>
<dbReference type="GO" id="GO:0006354">
    <property type="term" value="P:DNA-templated transcription elongation"/>
    <property type="evidence" value="ECO:0007669"/>
    <property type="project" value="TreeGrafter"/>
</dbReference>
<dbReference type="GO" id="GO:0003746">
    <property type="term" value="F:translation elongation factor activity"/>
    <property type="evidence" value="ECO:0007669"/>
    <property type="project" value="UniProtKB-KW"/>
</dbReference>
<dbReference type="NCBIfam" id="NF001263">
    <property type="entry name" value="PRK00226.1-4"/>
    <property type="match status" value="1"/>
</dbReference>
<keyword evidence="12" id="KW-0648">Protein biosynthesis</keyword>
<dbReference type="Pfam" id="PF03449">
    <property type="entry name" value="GreA_GreB_N"/>
    <property type="match status" value="1"/>
</dbReference>
<dbReference type="RefSeq" id="WP_338201225.1">
    <property type="nucleotide sequence ID" value="NZ_JAEKNR010000105.1"/>
</dbReference>
<dbReference type="GO" id="GO:0003677">
    <property type="term" value="F:DNA binding"/>
    <property type="evidence" value="ECO:0007669"/>
    <property type="project" value="UniProtKB-UniRule"/>
</dbReference>
<dbReference type="NCBIfam" id="TIGR01462">
    <property type="entry name" value="greA"/>
    <property type="match status" value="1"/>
</dbReference>
<dbReference type="PANTHER" id="PTHR30437:SF4">
    <property type="entry name" value="TRANSCRIPTION ELONGATION FACTOR GREA"/>
    <property type="match status" value="1"/>
</dbReference>
<dbReference type="GO" id="GO:0032784">
    <property type="term" value="P:regulation of DNA-templated transcription elongation"/>
    <property type="evidence" value="ECO:0007669"/>
    <property type="project" value="UniProtKB-UniRule"/>
</dbReference>
<evidence type="ECO:0000313" key="13">
    <source>
        <dbReference type="Proteomes" id="UP000612893"/>
    </source>
</evidence>
<protein>
    <recommendedName>
        <fullName evidence="2 8">Transcription elongation factor GreA</fullName>
    </recommendedName>
    <alternativeName>
        <fullName evidence="7 8">Transcript cleavage factor GreA</fullName>
    </alternativeName>
</protein>
<comment type="caution">
    <text evidence="12">The sequence shown here is derived from an EMBL/GenBank/DDBJ whole genome shotgun (WGS) entry which is preliminary data.</text>
</comment>
<evidence type="ECO:0000259" key="11">
    <source>
        <dbReference type="Pfam" id="PF03449"/>
    </source>
</evidence>
<dbReference type="HAMAP" id="MF_00105">
    <property type="entry name" value="GreA_GreB"/>
    <property type="match status" value="1"/>
</dbReference>
<comment type="similarity">
    <text evidence="1 8 9">Belongs to the GreA/GreB family.</text>
</comment>
<dbReference type="PROSITE" id="PS00830">
    <property type="entry name" value="GREAB_2"/>
    <property type="match status" value="1"/>
</dbReference>
<sequence>MDEKPVLLTQDGLKALEDELQQLVNVRRNEVAERIRQARDFGDIAENAEYTEAKNEQSLVEGRIQTLEVMVRNAVMIEEEPRQKGVVAVGSQVRVSSDEGGESYTIVGAAEADPLAGRISNESPLGRAMLGHKAGDEVEWTSPMGTSRVRILSVS</sequence>
<dbReference type="InterPro" id="IPR028624">
    <property type="entry name" value="Tscrpt_elong_fac_GreA/B"/>
</dbReference>
<dbReference type="PROSITE" id="PS00829">
    <property type="entry name" value="GREAB_1"/>
    <property type="match status" value="1"/>
</dbReference>
<keyword evidence="4 8" id="KW-0238">DNA-binding</keyword>
<keyword evidence="13" id="KW-1185">Reference proteome</keyword>
<proteinExistence type="inferred from homology"/>
<evidence type="ECO:0000256" key="1">
    <source>
        <dbReference type="ARBA" id="ARBA00008213"/>
    </source>
</evidence>
<dbReference type="InterPro" id="IPR036953">
    <property type="entry name" value="GreA/GreB_C_sf"/>
</dbReference>
<gene>
    <name evidence="8 12" type="primary">greA</name>
    <name evidence="12" type="ORF">JF922_09600</name>
</gene>
<dbReference type="InterPro" id="IPR001437">
    <property type="entry name" value="Tscrpt_elong_fac_GreA/B_C"/>
</dbReference>
<reference evidence="12" key="1">
    <citation type="submission" date="2020-10" db="EMBL/GenBank/DDBJ databases">
        <title>Ca. Dormibacterota MAGs.</title>
        <authorList>
            <person name="Montgomery K."/>
        </authorList>
    </citation>
    <scope>NUCLEOTIDE SEQUENCE [LARGE SCALE GENOMIC DNA]</scope>
    <source>
        <strain evidence="12">SC8812_S17_10</strain>
    </source>
</reference>
<keyword evidence="5 8" id="KW-0804">Transcription</keyword>
<dbReference type="PIRSF" id="PIRSF006092">
    <property type="entry name" value="GreA_GreB"/>
    <property type="match status" value="1"/>
</dbReference>
<evidence type="ECO:0000256" key="8">
    <source>
        <dbReference type="HAMAP-Rule" id="MF_00105"/>
    </source>
</evidence>
<dbReference type="InterPro" id="IPR018151">
    <property type="entry name" value="TF_GreA/GreB_CS"/>
</dbReference>
<dbReference type="Pfam" id="PF01272">
    <property type="entry name" value="GreA_GreB"/>
    <property type="match status" value="1"/>
</dbReference>
<dbReference type="InterPro" id="IPR022691">
    <property type="entry name" value="Tscrpt_elong_fac_GreA/B_N"/>
</dbReference>
<feature type="domain" description="Transcription elongation factor GreA/GreB N-terminal" evidence="11">
    <location>
        <begin position="7"/>
        <end position="75"/>
    </location>
</feature>
<evidence type="ECO:0000313" key="12">
    <source>
        <dbReference type="EMBL" id="MBJ7598323.1"/>
    </source>
</evidence>
<evidence type="ECO:0000256" key="7">
    <source>
        <dbReference type="ARBA" id="ARBA00030776"/>
    </source>
</evidence>
<dbReference type="FunFam" id="3.10.50.30:FF:000001">
    <property type="entry name" value="Transcription elongation factor GreA"/>
    <property type="match status" value="1"/>
</dbReference>
<evidence type="ECO:0000256" key="6">
    <source>
        <dbReference type="ARBA" id="ARBA00024916"/>
    </source>
</evidence>
<dbReference type="GO" id="GO:0070063">
    <property type="term" value="F:RNA polymerase binding"/>
    <property type="evidence" value="ECO:0007669"/>
    <property type="project" value="InterPro"/>
</dbReference>
<evidence type="ECO:0000256" key="2">
    <source>
        <dbReference type="ARBA" id="ARBA00013729"/>
    </source>
</evidence>
<dbReference type="SUPFAM" id="SSF54534">
    <property type="entry name" value="FKBP-like"/>
    <property type="match status" value="1"/>
</dbReference>
<evidence type="ECO:0000256" key="5">
    <source>
        <dbReference type="ARBA" id="ARBA00023163"/>
    </source>
</evidence>
<dbReference type="InterPro" id="IPR036805">
    <property type="entry name" value="Tscrpt_elong_fac_GreA/B_N_sf"/>
</dbReference>
<dbReference type="FunFam" id="1.10.287.180:FF:000001">
    <property type="entry name" value="Transcription elongation factor GreA"/>
    <property type="match status" value="1"/>
</dbReference>
<dbReference type="EMBL" id="JAEKNR010000105">
    <property type="protein sequence ID" value="MBJ7598323.1"/>
    <property type="molecule type" value="Genomic_DNA"/>
</dbReference>
<dbReference type="InterPro" id="IPR023459">
    <property type="entry name" value="Tscrpt_elong_fac_GreA/B_fam"/>
</dbReference>
<comment type="function">
    <text evidence="6 8 9">Necessary for efficient RNA polymerase transcription elongation past template-encoded arresting sites. The arresting sites in DNA have the property of trapping a certain fraction of elongating RNA polymerases that pass through, resulting in locked ternary complexes. Cleavage of the nascent transcript by cleavage factors such as GreA or GreB allows the resumption of elongation from the new 3'terminus. GreA releases sequences of 2 to 3 nucleotides.</text>
</comment>
<evidence type="ECO:0000256" key="3">
    <source>
        <dbReference type="ARBA" id="ARBA00023015"/>
    </source>
</evidence>
<dbReference type="SUPFAM" id="SSF46557">
    <property type="entry name" value="GreA transcript cleavage protein, N-terminal domain"/>
    <property type="match status" value="1"/>
</dbReference>
<evidence type="ECO:0000259" key="10">
    <source>
        <dbReference type="Pfam" id="PF01272"/>
    </source>
</evidence>
<accession>A0A934N8U2</accession>
<dbReference type="PANTHER" id="PTHR30437">
    <property type="entry name" value="TRANSCRIPTION ELONGATION FACTOR GREA"/>
    <property type="match status" value="1"/>
</dbReference>
<keyword evidence="3 8" id="KW-0805">Transcription regulation</keyword>
<dbReference type="InterPro" id="IPR006359">
    <property type="entry name" value="Tscrpt_elong_fac_GreA"/>
</dbReference>